<comment type="caution">
    <text evidence="2">The sequence shown here is derived from an EMBL/GenBank/DDBJ whole genome shotgun (WGS) entry which is preliminary data.</text>
</comment>
<accession>A0A835SU24</accession>
<evidence type="ECO:0000256" key="1">
    <source>
        <dbReference type="SAM" id="MobiDB-lite"/>
    </source>
</evidence>
<dbReference type="GO" id="GO:0030149">
    <property type="term" value="P:sphingolipid catabolic process"/>
    <property type="evidence" value="ECO:0007669"/>
    <property type="project" value="TreeGrafter"/>
</dbReference>
<organism evidence="2 3">
    <name type="scientific">Chlamydomonas schloesseri</name>
    <dbReference type="NCBI Taxonomy" id="2026947"/>
    <lineage>
        <taxon>Eukaryota</taxon>
        <taxon>Viridiplantae</taxon>
        <taxon>Chlorophyta</taxon>
        <taxon>core chlorophytes</taxon>
        <taxon>Chlorophyceae</taxon>
        <taxon>CS clade</taxon>
        <taxon>Chlamydomonadales</taxon>
        <taxon>Chlamydomonadaceae</taxon>
        <taxon>Chlamydomonas</taxon>
    </lineage>
</organism>
<dbReference type="Gene3D" id="1.25.40.20">
    <property type="entry name" value="Ankyrin repeat-containing domain"/>
    <property type="match status" value="1"/>
</dbReference>
<name>A0A835SU24_9CHLO</name>
<dbReference type="Proteomes" id="UP000613740">
    <property type="component" value="Unassembled WGS sequence"/>
</dbReference>
<feature type="region of interest" description="Disordered" evidence="1">
    <location>
        <begin position="546"/>
        <end position="587"/>
    </location>
</feature>
<feature type="compositionally biased region" description="Acidic residues" evidence="1">
    <location>
        <begin position="564"/>
        <end position="579"/>
    </location>
</feature>
<dbReference type="EMBL" id="JAEHOD010000063">
    <property type="protein sequence ID" value="KAG2433209.1"/>
    <property type="molecule type" value="Genomic_DNA"/>
</dbReference>
<feature type="region of interest" description="Disordered" evidence="1">
    <location>
        <begin position="335"/>
        <end position="355"/>
    </location>
</feature>
<reference evidence="2" key="1">
    <citation type="journal article" date="2020" name="bioRxiv">
        <title>Comparative genomics of Chlamydomonas.</title>
        <authorList>
            <person name="Craig R.J."/>
            <person name="Hasan A.R."/>
            <person name="Ness R.W."/>
            <person name="Keightley P.D."/>
        </authorList>
    </citation>
    <scope>NUCLEOTIDE SEQUENCE</scope>
    <source>
        <strain evidence="2">CCAP 11/173</strain>
    </source>
</reference>
<dbReference type="OrthoDB" id="10648113at2759"/>
<dbReference type="GO" id="GO:0004620">
    <property type="term" value="F:phospholipase activity"/>
    <property type="evidence" value="ECO:0007669"/>
    <property type="project" value="TreeGrafter"/>
</dbReference>
<dbReference type="SUPFAM" id="SSF140860">
    <property type="entry name" value="Pseudo ankyrin repeat-like"/>
    <property type="match status" value="1"/>
</dbReference>
<dbReference type="GO" id="GO:0016020">
    <property type="term" value="C:membrane"/>
    <property type="evidence" value="ECO:0007669"/>
    <property type="project" value="TreeGrafter"/>
</dbReference>
<dbReference type="PANTHER" id="PTHR12393:SF6">
    <property type="entry name" value="SPHINGOMYELIN PHOSPHODIESTERASE 2"/>
    <property type="match status" value="1"/>
</dbReference>
<dbReference type="GO" id="GO:0046513">
    <property type="term" value="P:ceramide biosynthetic process"/>
    <property type="evidence" value="ECO:0007669"/>
    <property type="project" value="TreeGrafter"/>
</dbReference>
<evidence type="ECO:0000313" key="2">
    <source>
        <dbReference type="EMBL" id="KAG2433209.1"/>
    </source>
</evidence>
<dbReference type="InterPro" id="IPR036770">
    <property type="entry name" value="Ankyrin_rpt-contain_sf"/>
</dbReference>
<dbReference type="GO" id="GO:0005783">
    <property type="term" value="C:endoplasmic reticulum"/>
    <property type="evidence" value="ECO:0007669"/>
    <property type="project" value="TreeGrafter"/>
</dbReference>
<proteinExistence type="predicted"/>
<protein>
    <submittedName>
        <fullName evidence="2">Uncharacterized protein</fullName>
    </submittedName>
</protein>
<dbReference type="AlphaFoldDB" id="A0A835SU24"/>
<feature type="compositionally biased region" description="Low complexity" evidence="1">
    <location>
        <begin position="475"/>
        <end position="508"/>
    </location>
</feature>
<keyword evidence="3" id="KW-1185">Reference proteome</keyword>
<sequence length="610" mass="63182">MPTLLVKGVRVALGQSGQREVLLWLHDRGCPVLTGSVLRAAAAARQLDTLVWLLGMCGCGFKERRGPAWDEDYLGALEAAAEVGRQDVCAWLLAHGWGWGMAAAAAAARQGHVQLLHWLLQRRPPAPPPAAAPPAAAAAAGAGAAGAGAAAAWADGGASTRQAAQLRSAEQLLAAAAWGCSLTQFQRLYEGEGLHGPGALLDQQQQQQALLGGGPASEGAEAAAAQARFRDTVLAAAVASPQPDWRDRAAWLLAPPRSYQVTWGVLCGVMATVQRDEEAVERLAFLQSHWREHLGPPLREDGSADWQRLAQAAVGRGFAQALGWVTRMRLQQQGQQGQQLLREPREAGGKEGPGPQLLAAPEVVATAVTQNQVACLQALEAAGADVAAALRLGVEAARPDVVRWALAGAAAAAAAAPSGAASGQGGGRHCRRGSVSAELLATAAASQNAAIFRALWRHLQRLETGPGGAAEGADKAAAGSSTDSGHGSSTDSGHGSSTDSGHGSSASDCGKGLLAAMHAEAQQRLRSRPHLREWLRQQVEQLEGRAGEWATGAGSEDGGGSGDTSDEELAGLLQEEEEEEARRRRRHWGAEAGALAEEVGASRVLICTVS</sequence>
<dbReference type="GO" id="GO:0071944">
    <property type="term" value="C:cell periphery"/>
    <property type="evidence" value="ECO:0007669"/>
    <property type="project" value="TreeGrafter"/>
</dbReference>
<gene>
    <name evidence="2" type="ORF">HYH02_012750</name>
</gene>
<feature type="region of interest" description="Disordered" evidence="1">
    <location>
        <begin position="466"/>
        <end position="510"/>
    </location>
</feature>
<dbReference type="PANTHER" id="PTHR12393">
    <property type="entry name" value="SPHINGOMYELIN PHOSPHODIESTERASE RELATED"/>
    <property type="match status" value="1"/>
</dbReference>
<evidence type="ECO:0000313" key="3">
    <source>
        <dbReference type="Proteomes" id="UP000613740"/>
    </source>
</evidence>